<evidence type="ECO:0000313" key="5">
    <source>
        <dbReference type="Proteomes" id="UP000759537"/>
    </source>
</evidence>
<feature type="region of interest" description="Disordered" evidence="1">
    <location>
        <begin position="350"/>
        <end position="379"/>
    </location>
</feature>
<dbReference type="OrthoDB" id="3266941at2759"/>
<feature type="chain" id="PRO_5040507936" description="Transmembrane protein" evidence="3">
    <location>
        <begin position="22"/>
        <end position="512"/>
    </location>
</feature>
<keyword evidence="2" id="KW-0472">Membrane</keyword>
<protein>
    <recommendedName>
        <fullName evidence="6">Transmembrane protein</fullName>
    </recommendedName>
</protein>
<feature type="region of interest" description="Disordered" evidence="1">
    <location>
        <begin position="405"/>
        <end position="459"/>
    </location>
</feature>
<organism evidence="4 5">
    <name type="scientific">Russula ochroleuca</name>
    <dbReference type="NCBI Taxonomy" id="152965"/>
    <lineage>
        <taxon>Eukaryota</taxon>
        <taxon>Fungi</taxon>
        <taxon>Dikarya</taxon>
        <taxon>Basidiomycota</taxon>
        <taxon>Agaricomycotina</taxon>
        <taxon>Agaricomycetes</taxon>
        <taxon>Russulales</taxon>
        <taxon>Russulaceae</taxon>
        <taxon>Russula</taxon>
    </lineage>
</organism>
<evidence type="ECO:0000256" key="1">
    <source>
        <dbReference type="SAM" id="MobiDB-lite"/>
    </source>
</evidence>
<evidence type="ECO:0008006" key="6">
    <source>
        <dbReference type="Google" id="ProtNLM"/>
    </source>
</evidence>
<dbReference type="AlphaFoldDB" id="A0A9P5T6M3"/>
<evidence type="ECO:0000256" key="2">
    <source>
        <dbReference type="SAM" id="Phobius"/>
    </source>
</evidence>
<keyword evidence="2" id="KW-1133">Transmembrane helix</keyword>
<keyword evidence="3" id="KW-0732">Signal</keyword>
<feature type="compositionally biased region" description="Basic and acidic residues" evidence="1">
    <location>
        <begin position="443"/>
        <end position="452"/>
    </location>
</feature>
<feature type="transmembrane region" description="Helical" evidence="2">
    <location>
        <begin position="246"/>
        <end position="269"/>
    </location>
</feature>
<feature type="compositionally biased region" description="Pro residues" evidence="1">
    <location>
        <begin position="422"/>
        <end position="431"/>
    </location>
</feature>
<evidence type="ECO:0000313" key="4">
    <source>
        <dbReference type="EMBL" id="KAF8478203.1"/>
    </source>
</evidence>
<feature type="signal peptide" evidence="3">
    <location>
        <begin position="1"/>
        <end position="21"/>
    </location>
</feature>
<dbReference type="Proteomes" id="UP000759537">
    <property type="component" value="Unassembled WGS sequence"/>
</dbReference>
<accession>A0A9P5T6M3</accession>
<comment type="caution">
    <text evidence="4">The sequence shown here is derived from an EMBL/GenBank/DDBJ whole genome shotgun (WGS) entry which is preliminary data.</text>
</comment>
<proteinExistence type="predicted"/>
<feature type="compositionally biased region" description="Pro residues" evidence="1">
    <location>
        <begin position="290"/>
        <end position="301"/>
    </location>
</feature>
<keyword evidence="5" id="KW-1185">Reference proteome</keyword>
<reference evidence="4" key="1">
    <citation type="submission" date="2019-10" db="EMBL/GenBank/DDBJ databases">
        <authorList>
            <consortium name="DOE Joint Genome Institute"/>
            <person name="Kuo A."/>
            <person name="Miyauchi S."/>
            <person name="Kiss E."/>
            <person name="Drula E."/>
            <person name="Kohler A."/>
            <person name="Sanchez-Garcia M."/>
            <person name="Andreopoulos B."/>
            <person name="Barry K.W."/>
            <person name="Bonito G."/>
            <person name="Buee M."/>
            <person name="Carver A."/>
            <person name="Chen C."/>
            <person name="Cichocki N."/>
            <person name="Clum A."/>
            <person name="Culley D."/>
            <person name="Crous P.W."/>
            <person name="Fauchery L."/>
            <person name="Girlanda M."/>
            <person name="Hayes R."/>
            <person name="Keri Z."/>
            <person name="LaButti K."/>
            <person name="Lipzen A."/>
            <person name="Lombard V."/>
            <person name="Magnuson J."/>
            <person name="Maillard F."/>
            <person name="Morin E."/>
            <person name="Murat C."/>
            <person name="Nolan M."/>
            <person name="Ohm R."/>
            <person name="Pangilinan J."/>
            <person name="Pereira M."/>
            <person name="Perotto S."/>
            <person name="Peter M."/>
            <person name="Riley R."/>
            <person name="Sitrit Y."/>
            <person name="Stielow B."/>
            <person name="Szollosi G."/>
            <person name="Zifcakova L."/>
            <person name="Stursova M."/>
            <person name="Spatafora J.W."/>
            <person name="Tedersoo L."/>
            <person name="Vaario L.-M."/>
            <person name="Yamada A."/>
            <person name="Yan M."/>
            <person name="Wang P."/>
            <person name="Xu J."/>
            <person name="Bruns T."/>
            <person name="Baldrian P."/>
            <person name="Vilgalys R."/>
            <person name="Henrissat B."/>
            <person name="Grigoriev I.V."/>
            <person name="Hibbett D."/>
            <person name="Nagy L.G."/>
            <person name="Martin F.M."/>
        </authorList>
    </citation>
    <scope>NUCLEOTIDE SEQUENCE</scope>
    <source>
        <strain evidence="4">Prilba</strain>
    </source>
</reference>
<dbReference type="EMBL" id="WHVB01000012">
    <property type="protein sequence ID" value="KAF8478203.1"/>
    <property type="molecule type" value="Genomic_DNA"/>
</dbReference>
<feature type="region of interest" description="Disordered" evidence="1">
    <location>
        <begin position="282"/>
        <end position="317"/>
    </location>
</feature>
<name>A0A9P5T6M3_9AGAM</name>
<keyword evidence="2" id="KW-0812">Transmembrane</keyword>
<reference evidence="4" key="2">
    <citation type="journal article" date="2020" name="Nat. Commun.">
        <title>Large-scale genome sequencing of mycorrhizal fungi provides insights into the early evolution of symbiotic traits.</title>
        <authorList>
            <person name="Miyauchi S."/>
            <person name="Kiss E."/>
            <person name="Kuo A."/>
            <person name="Drula E."/>
            <person name="Kohler A."/>
            <person name="Sanchez-Garcia M."/>
            <person name="Morin E."/>
            <person name="Andreopoulos B."/>
            <person name="Barry K.W."/>
            <person name="Bonito G."/>
            <person name="Buee M."/>
            <person name="Carver A."/>
            <person name="Chen C."/>
            <person name="Cichocki N."/>
            <person name="Clum A."/>
            <person name="Culley D."/>
            <person name="Crous P.W."/>
            <person name="Fauchery L."/>
            <person name="Girlanda M."/>
            <person name="Hayes R.D."/>
            <person name="Keri Z."/>
            <person name="LaButti K."/>
            <person name="Lipzen A."/>
            <person name="Lombard V."/>
            <person name="Magnuson J."/>
            <person name="Maillard F."/>
            <person name="Murat C."/>
            <person name="Nolan M."/>
            <person name="Ohm R.A."/>
            <person name="Pangilinan J."/>
            <person name="Pereira M.F."/>
            <person name="Perotto S."/>
            <person name="Peter M."/>
            <person name="Pfister S."/>
            <person name="Riley R."/>
            <person name="Sitrit Y."/>
            <person name="Stielow J.B."/>
            <person name="Szollosi G."/>
            <person name="Zifcakova L."/>
            <person name="Stursova M."/>
            <person name="Spatafora J.W."/>
            <person name="Tedersoo L."/>
            <person name="Vaario L.M."/>
            <person name="Yamada A."/>
            <person name="Yan M."/>
            <person name="Wang P."/>
            <person name="Xu J."/>
            <person name="Bruns T."/>
            <person name="Baldrian P."/>
            <person name="Vilgalys R."/>
            <person name="Dunand C."/>
            <person name="Henrissat B."/>
            <person name="Grigoriev I.V."/>
            <person name="Hibbett D."/>
            <person name="Nagy L.G."/>
            <person name="Martin F.M."/>
        </authorList>
    </citation>
    <scope>NUCLEOTIDE SEQUENCE</scope>
    <source>
        <strain evidence="4">Prilba</strain>
    </source>
</reference>
<feature type="compositionally biased region" description="Low complexity" evidence="1">
    <location>
        <begin position="362"/>
        <end position="371"/>
    </location>
</feature>
<gene>
    <name evidence="4" type="ORF">DFH94DRAFT_754367</name>
</gene>
<evidence type="ECO:0000256" key="3">
    <source>
        <dbReference type="SAM" id="SignalP"/>
    </source>
</evidence>
<sequence>MPLSLLGLLYFLVFAPRCALSVFQFVAYSRVSQCGPFNVSFWGGQLPVALPLTFTVIPFNSTPLAFVVPDSAWDNSTSSGSYATFLPLPAGVSFLASLDDAAGNSAALISDVTQVLPSTNTSCISSDTAAPAPFQLVNDAVSQCLPFSVSVARNTSSQDHRLSTRAFIPTSLSFELQWTSFRTSQGVDTFTYIMNTAEGLHIVLLFDDGQGNRQASDLLSVGSGPSGCLRTSSAQYTGSESISRPAVIALSVTSSIAVLIIVILGVVFIRRERRKLSERLATLQTRRTTPPSPLLNPPVPSKPTRTRTSGGVAGSPVPVDPVYPPELFVISSTKARARQSTRSTILAPVTPTSLRSTKSRTSRISTGRSVSIKTKNSYKGTNTRRLADLDIAGLLEAASQLQAATEAPRGYPGASPHTVTPVPTPSVPPSPSESSHSASNRSLARELSHQEPDFPLSPQGRLSQEWFALEQPPVPAAAVTVVAPRKGRPSSVRPLSAPSPGAGIFTLGKKIV</sequence>